<feature type="compositionally biased region" description="Polar residues" evidence="1">
    <location>
        <begin position="26"/>
        <end position="38"/>
    </location>
</feature>
<dbReference type="AlphaFoldDB" id="A0A080ZQY0"/>
<organism evidence="2 3">
    <name type="scientific">Phytophthora nicotianae P1976</name>
    <dbReference type="NCBI Taxonomy" id="1317066"/>
    <lineage>
        <taxon>Eukaryota</taxon>
        <taxon>Sar</taxon>
        <taxon>Stramenopiles</taxon>
        <taxon>Oomycota</taxon>
        <taxon>Peronosporomycetes</taxon>
        <taxon>Peronosporales</taxon>
        <taxon>Peronosporaceae</taxon>
        <taxon>Phytophthora</taxon>
    </lineage>
</organism>
<evidence type="ECO:0000256" key="1">
    <source>
        <dbReference type="SAM" id="MobiDB-lite"/>
    </source>
</evidence>
<feature type="compositionally biased region" description="Low complexity" evidence="1">
    <location>
        <begin position="39"/>
        <end position="49"/>
    </location>
</feature>
<evidence type="ECO:0000313" key="3">
    <source>
        <dbReference type="Proteomes" id="UP000028582"/>
    </source>
</evidence>
<reference evidence="2 3" key="1">
    <citation type="submission" date="2013-11" db="EMBL/GenBank/DDBJ databases">
        <title>The Genome Sequence of Phytophthora parasitica P1976.</title>
        <authorList>
            <consortium name="The Broad Institute Genomics Platform"/>
            <person name="Russ C."/>
            <person name="Tyler B."/>
            <person name="Panabieres F."/>
            <person name="Shan W."/>
            <person name="Tripathy S."/>
            <person name="Grunwald N."/>
            <person name="Machado M."/>
            <person name="Johnson C.S."/>
            <person name="Walker B."/>
            <person name="Young S."/>
            <person name="Zeng Q."/>
            <person name="Gargeya S."/>
            <person name="Fitzgerald M."/>
            <person name="Haas B."/>
            <person name="Abouelleil A."/>
            <person name="Allen A.W."/>
            <person name="Alvarado L."/>
            <person name="Arachchi H.M."/>
            <person name="Berlin A.M."/>
            <person name="Chapman S.B."/>
            <person name="Gainer-Dewar J."/>
            <person name="Goldberg J."/>
            <person name="Griggs A."/>
            <person name="Gujja S."/>
            <person name="Hansen M."/>
            <person name="Howarth C."/>
            <person name="Imamovic A."/>
            <person name="Ireland A."/>
            <person name="Larimer J."/>
            <person name="McCowan C."/>
            <person name="Murphy C."/>
            <person name="Pearson M."/>
            <person name="Poon T.W."/>
            <person name="Priest M."/>
            <person name="Roberts A."/>
            <person name="Saif S."/>
            <person name="Shea T."/>
            <person name="Sisk P."/>
            <person name="Sykes S."/>
            <person name="Wortman J."/>
            <person name="Nusbaum C."/>
            <person name="Birren B."/>
        </authorList>
    </citation>
    <scope>NUCLEOTIDE SEQUENCE [LARGE SCALE GENOMIC DNA]</scope>
    <source>
        <strain evidence="2 3">P1976</strain>
    </source>
</reference>
<dbReference type="OrthoDB" id="10378602at2759"/>
<feature type="region of interest" description="Disordered" evidence="1">
    <location>
        <begin position="1"/>
        <end position="49"/>
    </location>
</feature>
<dbReference type="Proteomes" id="UP000028582">
    <property type="component" value="Unassembled WGS sequence"/>
</dbReference>
<comment type="caution">
    <text evidence="2">The sequence shown here is derived from an EMBL/GenBank/DDBJ whole genome shotgun (WGS) entry which is preliminary data.</text>
</comment>
<protein>
    <submittedName>
        <fullName evidence="2">Uncharacterized protein</fullName>
    </submittedName>
</protein>
<gene>
    <name evidence="2" type="ORF">F444_14271</name>
</gene>
<name>A0A080ZQY0_PHYNI</name>
<dbReference type="EMBL" id="ANJA01002591">
    <property type="protein sequence ID" value="ETO69041.1"/>
    <property type="molecule type" value="Genomic_DNA"/>
</dbReference>
<sequence length="145" mass="16273">MPLAKWFRSNQRGSTEDGDIHPLVETGNTKTNTNSTAQRSIRSRSLGSSLRVTRDASAEEELQCTRCKSRRRFTIDGLTYRHKHGEDGWSCNDVARGSMLLEDSTTLTTQTHLGGFKLHFGRTQLMAIPFPPKTHPSIIFIDCPP</sequence>
<proteinExistence type="predicted"/>
<accession>A0A080ZQY0</accession>
<evidence type="ECO:0000313" key="2">
    <source>
        <dbReference type="EMBL" id="ETO69041.1"/>
    </source>
</evidence>